<dbReference type="InterPro" id="IPR003664">
    <property type="entry name" value="FA_synthesis"/>
</dbReference>
<comment type="subunit">
    <text evidence="9 10">Homodimer. Probably interacts with PlsY.</text>
</comment>
<dbReference type="EC" id="2.3.1.274" evidence="8 10"/>
<dbReference type="Gene3D" id="3.40.718.10">
    <property type="entry name" value="Isopropylmalate Dehydrogenase"/>
    <property type="match status" value="1"/>
</dbReference>
<keyword evidence="6 10" id="KW-0594">Phospholipid biosynthesis</keyword>
<evidence type="ECO:0000256" key="7">
    <source>
        <dbReference type="ARBA" id="ARBA00023264"/>
    </source>
</evidence>
<comment type="subcellular location">
    <subcellularLocation>
        <location evidence="10">Cytoplasm</location>
    </subcellularLocation>
    <text evidence="10">Associated with the membrane possibly through PlsY.</text>
</comment>
<comment type="function">
    <text evidence="10">Catalyzes the reversible formation of acyl-phosphate (acyl-PO(4)) from acyl-[acyl-carrier-protein] (acyl-ACP). This enzyme utilizes acyl-ACP as fatty acyl donor, but not acyl-CoA.</text>
</comment>
<dbReference type="GO" id="GO:0005737">
    <property type="term" value="C:cytoplasm"/>
    <property type="evidence" value="ECO:0007669"/>
    <property type="project" value="UniProtKB-SubCell"/>
</dbReference>
<keyword evidence="3 10" id="KW-0444">Lipid biosynthesis</keyword>
<keyword evidence="5 10" id="KW-0443">Lipid metabolism</keyword>
<evidence type="ECO:0000256" key="9">
    <source>
        <dbReference type="ARBA" id="ARBA00046608"/>
    </source>
</evidence>
<evidence type="ECO:0000256" key="2">
    <source>
        <dbReference type="ARBA" id="ARBA00022490"/>
    </source>
</evidence>
<keyword evidence="11" id="KW-0012">Acyltransferase</keyword>
<dbReference type="RefSeq" id="WP_189514989.1">
    <property type="nucleotide sequence ID" value="NZ_BMXG01000012.1"/>
</dbReference>
<evidence type="ECO:0000313" key="12">
    <source>
        <dbReference type="Proteomes" id="UP000642829"/>
    </source>
</evidence>
<reference evidence="11" key="2">
    <citation type="submission" date="2020-09" db="EMBL/GenBank/DDBJ databases">
        <authorList>
            <person name="Sun Q."/>
            <person name="Kim S."/>
        </authorList>
    </citation>
    <scope>NUCLEOTIDE SEQUENCE</scope>
    <source>
        <strain evidence="11">KCTC 12870</strain>
    </source>
</reference>
<evidence type="ECO:0000313" key="11">
    <source>
        <dbReference type="EMBL" id="GHC04531.1"/>
    </source>
</evidence>
<dbReference type="PANTHER" id="PTHR30100:SF1">
    <property type="entry name" value="PHOSPHATE ACYLTRANSFERASE"/>
    <property type="match status" value="1"/>
</dbReference>
<dbReference type="HAMAP" id="MF_00019">
    <property type="entry name" value="PlsX"/>
    <property type="match status" value="1"/>
</dbReference>
<dbReference type="SUPFAM" id="SSF53659">
    <property type="entry name" value="Isocitrate/Isopropylmalate dehydrogenase-like"/>
    <property type="match status" value="1"/>
</dbReference>
<keyword evidence="7 10" id="KW-1208">Phospholipid metabolism</keyword>
<dbReference type="Pfam" id="PF02504">
    <property type="entry name" value="FA_synthesis"/>
    <property type="match status" value="1"/>
</dbReference>
<dbReference type="PIRSF" id="PIRSF002465">
    <property type="entry name" value="Phsphlp_syn_PlsX"/>
    <property type="match status" value="1"/>
</dbReference>
<dbReference type="AlphaFoldDB" id="A0A8J3DHZ5"/>
<organism evidence="11 12">
    <name type="scientific">Cerasicoccus arenae</name>
    <dbReference type="NCBI Taxonomy" id="424488"/>
    <lineage>
        <taxon>Bacteria</taxon>
        <taxon>Pseudomonadati</taxon>
        <taxon>Verrucomicrobiota</taxon>
        <taxon>Opitutia</taxon>
        <taxon>Puniceicoccales</taxon>
        <taxon>Cerasicoccaceae</taxon>
        <taxon>Cerasicoccus</taxon>
    </lineage>
</organism>
<sequence>MSSRSASDYPIAVDAMGGDLGPAEVVAAAHLALKEVKGLNELILVGDEGQLGPLLKGCGLDTDSRVRICHAPEVIGMKEKPKESYKKKDSSMITALKLVADGEAGAVVSCGNTGSLMFSATLMLRKLPGVERPALATIIPSRDHHFLLIDAGAQPETSPKQLAHNAILGSAYYAAAIGKERPRVGLLTIGTEEGKGTKRITETHDFLKALGEAGIINYLGPIEGFDTFKNVADVVVCDGFTGNILLKTLESCYGSLKETLKDELMATPMRKLGTFLAQGAFKAMKKTFSPDNYSGAPLLGLNHLVLKTHGSSDRYFIRSAIRIGLETLRHDMDEQVQKDIEKGNGIMKAPAMASVSAEN</sequence>
<evidence type="ECO:0000256" key="10">
    <source>
        <dbReference type="HAMAP-Rule" id="MF_00019"/>
    </source>
</evidence>
<dbReference type="UniPathway" id="UPA00085"/>
<dbReference type="GO" id="GO:0008654">
    <property type="term" value="P:phospholipid biosynthetic process"/>
    <property type="evidence" value="ECO:0007669"/>
    <property type="project" value="UniProtKB-KW"/>
</dbReference>
<evidence type="ECO:0000256" key="1">
    <source>
        <dbReference type="ARBA" id="ARBA00001232"/>
    </source>
</evidence>
<protein>
    <recommendedName>
        <fullName evidence="8 10">Phosphate acyltransferase</fullName>
        <ecNumber evidence="8 10">2.3.1.274</ecNumber>
    </recommendedName>
    <alternativeName>
        <fullName evidence="10">Acyl-ACP phosphotransacylase</fullName>
    </alternativeName>
    <alternativeName>
        <fullName evidence="10">Acyl-[acyl-carrier-protein]--phosphate acyltransferase</fullName>
    </alternativeName>
    <alternativeName>
        <fullName evidence="10">Phosphate-acyl-ACP acyltransferase</fullName>
    </alternativeName>
</protein>
<dbReference type="InterPro" id="IPR012281">
    <property type="entry name" value="Phospholipid_synth_PlsX-like"/>
</dbReference>
<reference evidence="11" key="1">
    <citation type="journal article" date="2014" name="Int. J. Syst. Evol. Microbiol.">
        <title>Complete genome sequence of Corynebacterium casei LMG S-19264T (=DSM 44701T), isolated from a smear-ripened cheese.</title>
        <authorList>
            <consortium name="US DOE Joint Genome Institute (JGI-PGF)"/>
            <person name="Walter F."/>
            <person name="Albersmeier A."/>
            <person name="Kalinowski J."/>
            <person name="Ruckert C."/>
        </authorList>
    </citation>
    <scope>NUCLEOTIDE SEQUENCE</scope>
    <source>
        <strain evidence="11">KCTC 12870</strain>
    </source>
</reference>
<comment type="catalytic activity">
    <reaction evidence="1 10">
        <text>a fatty acyl-[ACP] + phosphate = an acyl phosphate + holo-[ACP]</text>
        <dbReference type="Rhea" id="RHEA:42292"/>
        <dbReference type="Rhea" id="RHEA-COMP:9685"/>
        <dbReference type="Rhea" id="RHEA-COMP:14125"/>
        <dbReference type="ChEBI" id="CHEBI:43474"/>
        <dbReference type="ChEBI" id="CHEBI:59918"/>
        <dbReference type="ChEBI" id="CHEBI:64479"/>
        <dbReference type="ChEBI" id="CHEBI:138651"/>
        <dbReference type="EC" id="2.3.1.274"/>
    </reaction>
</comment>
<dbReference type="GO" id="GO:0006633">
    <property type="term" value="P:fatty acid biosynthetic process"/>
    <property type="evidence" value="ECO:0007669"/>
    <property type="project" value="UniProtKB-UniRule"/>
</dbReference>
<keyword evidence="4 10" id="KW-0808">Transferase</keyword>
<name>A0A8J3DHZ5_9BACT</name>
<dbReference type="NCBIfam" id="TIGR00182">
    <property type="entry name" value="plsX"/>
    <property type="match status" value="1"/>
</dbReference>
<evidence type="ECO:0000256" key="5">
    <source>
        <dbReference type="ARBA" id="ARBA00023098"/>
    </source>
</evidence>
<evidence type="ECO:0000256" key="3">
    <source>
        <dbReference type="ARBA" id="ARBA00022516"/>
    </source>
</evidence>
<comment type="pathway">
    <text evidence="10">Lipid metabolism; phospholipid metabolism.</text>
</comment>
<proteinExistence type="inferred from homology"/>
<evidence type="ECO:0000256" key="8">
    <source>
        <dbReference type="ARBA" id="ARBA00024069"/>
    </source>
</evidence>
<evidence type="ECO:0000256" key="4">
    <source>
        <dbReference type="ARBA" id="ARBA00022679"/>
    </source>
</evidence>
<comment type="caution">
    <text evidence="11">The sequence shown here is derived from an EMBL/GenBank/DDBJ whole genome shotgun (WGS) entry which is preliminary data.</text>
</comment>
<comment type="similarity">
    <text evidence="10">Belongs to the PlsX family.</text>
</comment>
<dbReference type="Proteomes" id="UP000642829">
    <property type="component" value="Unassembled WGS sequence"/>
</dbReference>
<keyword evidence="12" id="KW-1185">Reference proteome</keyword>
<evidence type="ECO:0000256" key="6">
    <source>
        <dbReference type="ARBA" id="ARBA00023209"/>
    </source>
</evidence>
<dbReference type="GO" id="GO:0043811">
    <property type="term" value="F:phosphate:acyl-[acyl carrier protein] acyltransferase activity"/>
    <property type="evidence" value="ECO:0007669"/>
    <property type="project" value="UniProtKB-UniRule"/>
</dbReference>
<dbReference type="PANTHER" id="PTHR30100">
    <property type="entry name" value="FATTY ACID/PHOSPHOLIPID SYNTHESIS PROTEIN PLSX"/>
    <property type="match status" value="1"/>
</dbReference>
<gene>
    <name evidence="10" type="primary">plsX</name>
    <name evidence="11" type="ORF">GCM10007047_21660</name>
</gene>
<keyword evidence="2 10" id="KW-0963">Cytoplasm</keyword>
<accession>A0A8J3DHZ5</accession>
<dbReference type="EMBL" id="BMXG01000012">
    <property type="protein sequence ID" value="GHC04531.1"/>
    <property type="molecule type" value="Genomic_DNA"/>
</dbReference>